<accession>B0CZH4</accession>
<sequence>MSRSPSPLYGLPPELLAKIMEPLTTQDRIQFSLTSRFARDVAFQYIFNDICFAGRGWFFKPRNTYHVNTDLKAAVRSVRLQFPSVDLPQLHTTNDRTLLFKVLSSFPNLQSLECLSTTTVLTPTDLPTFFSSLKPTRLSSLTLRTDQHTPVALPLFSGPSGLKKLYITWSFSDAPSDPGSSIAQLYALVKPSLSTLVALEIQHRPKRPGMELDLRLLKPAGDTLRSFEYTISTLDDGVLEIIAETFPNLSTLAVEWCHPPMGHSVLWDPSPPTWSSQPTTRSPPKSTSTAGPGGGTREVDVPVCCFEG</sequence>
<reference evidence="3 4" key="1">
    <citation type="journal article" date="2008" name="Nature">
        <title>The genome of Laccaria bicolor provides insights into mycorrhizal symbiosis.</title>
        <authorList>
            <person name="Martin F."/>
            <person name="Aerts A."/>
            <person name="Ahren D."/>
            <person name="Brun A."/>
            <person name="Danchin E.G.J."/>
            <person name="Duchaussoy F."/>
            <person name="Gibon J."/>
            <person name="Kohler A."/>
            <person name="Lindquist E."/>
            <person name="Pereda V."/>
            <person name="Salamov A."/>
            <person name="Shapiro H.J."/>
            <person name="Wuyts J."/>
            <person name="Blaudez D."/>
            <person name="Buee M."/>
            <person name="Brokstein P."/>
            <person name="Canbaeck B."/>
            <person name="Cohen D."/>
            <person name="Courty P.E."/>
            <person name="Coutinho P.M."/>
            <person name="Delaruelle C."/>
            <person name="Detter J.C."/>
            <person name="Deveau A."/>
            <person name="DiFazio S."/>
            <person name="Duplessis S."/>
            <person name="Fraissinet-Tachet L."/>
            <person name="Lucic E."/>
            <person name="Frey-Klett P."/>
            <person name="Fourrey C."/>
            <person name="Feussner I."/>
            <person name="Gay G."/>
            <person name="Grimwood J."/>
            <person name="Hoegger P.J."/>
            <person name="Jain P."/>
            <person name="Kilaru S."/>
            <person name="Labbe J."/>
            <person name="Lin Y.C."/>
            <person name="Legue V."/>
            <person name="Le Tacon F."/>
            <person name="Marmeisse R."/>
            <person name="Melayah D."/>
            <person name="Montanini B."/>
            <person name="Muratet M."/>
            <person name="Nehls U."/>
            <person name="Niculita-Hirzel H."/>
            <person name="Oudot-Le Secq M.P."/>
            <person name="Peter M."/>
            <person name="Quesneville H."/>
            <person name="Rajashekar B."/>
            <person name="Reich M."/>
            <person name="Rouhier N."/>
            <person name="Schmutz J."/>
            <person name="Yin T."/>
            <person name="Chalot M."/>
            <person name="Henrissat B."/>
            <person name="Kuees U."/>
            <person name="Lucas S."/>
            <person name="Van de Peer Y."/>
            <person name="Podila G.K."/>
            <person name="Polle A."/>
            <person name="Pukkila P.J."/>
            <person name="Richardson P.M."/>
            <person name="Rouze P."/>
            <person name="Sanders I.R."/>
            <person name="Stajich J.E."/>
            <person name="Tunlid A."/>
            <person name="Tuskan G."/>
            <person name="Grigoriev I.V."/>
        </authorList>
    </citation>
    <scope>NUCLEOTIDE SEQUENCE [LARGE SCALE GENOMIC DNA]</scope>
    <source>
        <strain evidence="4">S238N-H82 / ATCC MYA-4686</strain>
    </source>
</reference>
<dbReference type="InterPro" id="IPR001810">
    <property type="entry name" value="F-box_dom"/>
</dbReference>
<proteinExistence type="predicted"/>
<dbReference type="GeneID" id="6072308"/>
<evidence type="ECO:0000259" key="2">
    <source>
        <dbReference type="PROSITE" id="PS50181"/>
    </source>
</evidence>
<dbReference type="KEGG" id="lbc:LACBIDRAFT_323217"/>
<organism evidence="4">
    <name type="scientific">Laccaria bicolor (strain S238N-H82 / ATCC MYA-4686)</name>
    <name type="common">Bicoloured deceiver</name>
    <name type="synonym">Laccaria laccata var. bicolor</name>
    <dbReference type="NCBI Taxonomy" id="486041"/>
    <lineage>
        <taxon>Eukaryota</taxon>
        <taxon>Fungi</taxon>
        <taxon>Dikarya</taxon>
        <taxon>Basidiomycota</taxon>
        <taxon>Agaricomycotina</taxon>
        <taxon>Agaricomycetes</taxon>
        <taxon>Agaricomycetidae</taxon>
        <taxon>Agaricales</taxon>
        <taxon>Agaricineae</taxon>
        <taxon>Hydnangiaceae</taxon>
        <taxon>Laccaria</taxon>
    </lineage>
</organism>
<protein>
    <submittedName>
        <fullName evidence="3">Predicted protein</fullName>
    </submittedName>
</protein>
<dbReference type="CDD" id="cd09917">
    <property type="entry name" value="F-box_SF"/>
    <property type="match status" value="1"/>
</dbReference>
<dbReference type="RefSeq" id="XP_001876411.1">
    <property type="nucleotide sequence ID" value="XM_001876376.1"/>
</dbReference>
<evidence type="ECO:0000313" key="4">
    <source>
        <dbReference type="Proteomes" id="UP000001194"/>
    </source>
</evidence>
<dbReference type="InterPro" id="IPR036047">
    <property type="entry name" value="F-box-like_dom_sf"/>
</dbReference>
<keyword evidence="4" id="KW-1185">Reference proteome</keyword>
<dbReference type="AlphaFoldDB" id="B0CZH4"/>
<dbReference type="HOGENOM" id="CLU_903347_0_0_1"/>
<evidence type="ECO:0000256" key="1">
    <source>
        <dbReference type="SAM" id="MobiDB-lite"/>
    </source>
</evidence>
<dbReference type="SUPFAM" id="SSF81383">
    <property type="entry name" value="F-box domain"/>
    <property type="match status" value="1"/>
</dbReference>
<dbReference type="InParanoid" id="B0CZH4"/>
<dbReference type="InterPro" id="IPR032675">
    <property type="entry name" value="LRR_dom_sf"/>
</dbReference>
<dbReference type="PROSITE" id="PS50181">
    <property type="entry name" value="FBOX"/>
    <property type="match status" value="1"/>
</dbReference>
<dbReference type="EMBL" id="DS547094">
    <property type="protein sequence ID" value="EDR12147.1"/>
    <property type="molecule type" value="Genomic_DNA"/>
</dbReference>
<gene>
    <name evidence="3" type="ORF">LACBIDRAFT_323217</name>
</gene>
<dbReference type="Gene3D" id="3.80.10.10">
    <property type="entry name" value="Ribonuclease Inhibitor"/>
    <property type="match status" value="1"/>
</dbReference>
<evidence type="ECO:0000313" key="3">
    <source>
        <dbReference type="EMBL" id="EDR12147.1"/>
    </source>
</evidence>
<dbReference type="Proteomes" id="UP000001194">
    <property type="component" value="Unassembled WGS sequence"/>
</dbReference>
<feature type="domain" description="F-box" evidence="2">
    <location>
        <begin position="5"/>
        <end position="50"/>
    </location>
</feature>
<name>B0CZH4_LACBS</name>
<feature type="compositionally biased region" description="Low complexity" evidence="1">
    <location>
        <begin position="273"/>
        <end position="289"/>
    </location>
</feature>
<dbReference type="Pfam" id="PF00646">
    <property type="entry name" value="F-box"/>
    <property type="match status" value="1"/>
</dbReference>
<dbReference type="OrthoDB" id="3025297at2759"/>
<feature type="region of interest" description="Disordered" evidence="1">
    <location>
        <begin position="268"/>
        <end position="301"/>
    </location>
</feature>